<dbReference type="Proteomes" id="UP001497527">
    <property type="component" value="Unassembled WGS sequence"/>
</dbReference>
<evidence type="ECO:0000256" key="2">
    <source>
        <dbReference type="ARBA" id="ARBA00023125"/>
    </source>
</evidence>
<proteinExistence type="predicted"/>
<keyword evidence="2" id="KW-0238">DNA-binding</keyword>
<evidence type="ECO:0000313" key="6">
    <source>
        <dbReference type="Proteomes" id="UP001497527"/>
    </source>
</evidence>
<dbReference type="PROSITE" id="PS50995">
    <property type="entry name" value="HTH_MARR_2"/>
    <property type="match status" value="1"/>
</dbReference>
<evidence type="ECO:0000259" key="4">
    <source>
        <dbReference type="PROSITE" id="PS50995"/>
    </source>
</evidence>
<organism evidence="5 6">
    <name type="scientific">Tenacibaculum polynesiense</name>
    <dbReference type="NCBI Taxonomy" id="3137857"/>
    <lineage>
        <taxon>Bacteria</taxon>
        <taxon>Pseudomonadati</taxon>
        <taxon>Bacteroidota</taxon>
        <taxon>Flavobacteriia</taxon>
        <taxon>Flavobacteriales</taxon>
        <taxon>Flavobacteriaceae</taxon>
        <taxon>Tenacibaculum</taxon>
    </lineage>
</organism>
<dbReference type="PANTHER" id="PTHR42756:SF1">
    <property type="entry name" value="TRANSCRIPTIONAL REPRESSOR OF EMRAB OPERON"/>
    <property type="match status" value="1"/>
</dbReference>
<gene>
    <name evidence="5" type="ORF">T190423A01A_40270</name>
</gene>
<keyword evidence="1" id="KW-0805">Transcription regulation</keyword>
<dbReference type="SUPFAM" id="SSF46785">
    <property type="entry name" value="Winged helix' DNA-binding domain"/>
    <property type="match status" value="1"/>
</dbReference>
<protein>
    <submittedName>
        <fullName evidence="5">MarR family transcriptional regulator</fullName>
    </submittedName>
</protein>
<sequence>MDKNKSIDHQLRATWQAVAKMYNEQAAKHDSTMATAFVLLNIDYENGTPSTALGPQMGMEPTSLSRLLKNMEDKGVICREKNPNDGRSVIIKLTEYGKEMREVSKGHVYQFNNKVREYITEKELETFFKVTTTINKLITDKLIYGDEDINKQAV</sequence>
<dbReference type="RefSeq" id="WP_348717871.1">
    <property type="nucleotide sequence ID" value="NZ_CAXJIO010000013.1"/>
</dbReference>
<dbReference type="Gene3D" id="1.10.10.10">
    <property type="entry name" value="Winged helix-like DNA-binding domain superfamily/Winged helix DNA-binding domain"/>
    <property type="match status" value="1"/>
</dbReference>
<accession>A0ABP1F5R3</accession>
<feature type="domain" description="HTH marR-type" evidence="4">
    <location>
        <begin position="4"/>
        <end position="136"/>
    </location>
</feature>
<reference evidence="5 6" key="1">
    <citation type="submission" date="2024-05" db="EMBL/GenBank/DDBJ databases">
        <authorList>
            <person name="Duchaud E."/>
        </authorList>
    </citation>
    <scope>NUCLEOTIDE SEQUENCE [LARGE SCALE GENOMIC DNA]</scope>
    <source>
        <strain evidence="5">Ena-SAMPLE-TAB-13-05-2024-13:56:06:370-140308</strain>
    </source>
</reference>
<dbReference type="InterPro" id="IPR000835">
    <property type="entry name" value="HTH_MarR-typ"/>
</dbReference>
<evidence type="ECO:0000313" key="5">
    <source>
        <dbReference type="EMBL" id="CAL2103677.1"/>
    </source>
</evidence>
<evidence type="ECO:0000256" key="1">
    <source>
        <dbReference type="ARBA" id="ARBA00023015"/>
    </source>
</evidence>
<dbReference type="PANTHER" id="PTHR42756">
    <property type="entry name" value="TRANSCRIPTIONAL REGULATOR, MARR"/>
    <property type="match status" value="1"/>
</dbReference>
<dbReference type="InterPro" id="IPR036388">
    <property type="entry name" value="WH-like_DNA-bd_sf"/>
</dbReference>
<dbReference type="Pfam" id="PF01047">
    <property type="entry name" value="MarR"/>
    <property type="match status" value="1"/>
</dbReference>
<evidence type="ECO:0000256" key="3">
    <source>
        <dbReference type="ARBA" id="ARBA00023163"/>
    </source>
</evidence>
<dbReference type="EMBL" id="CAXJIO010000013">
    <property type="protein sequence ID" value="CAL2103677.1"/>
    <property type="molecule type" value="Genomic_DNA"/>
</dbReference>
<dbReference type="InterPro" id="IPR036390">
    <property type="entry name" value="WH_DNA-bd_sf"/>
</dbReference>
<keyword evidence="6" id="KW-1185">Reference proteome</keyword>
<dbReference type="SMART" id="SM00347">
    <property type="entry name" value="HTH_MARR"/>
    <property type="match status" value="1"/>
</dbReference>
<comment type="caution">
    <text evidence="5">The sequence shown here is derived from an EMBL/GenBank/DDBJ whole genome shotgun (WGS) entry which is preliminary data.</text>
</comment>
<dbReference type="PRINTS" id="PR00598">
    <property type="entry name" value="HTHMARR"/>
</dbReference>
<keyword evidence="3" id="KW-0804">Transcription</keyword>
<name>A0ABP1F5R3_9FLAO</name>